<sequence>PACWRRAEQTCEPGKGPAAEGGRPQKYYLKDLIASCRKSPEIGSGHHTTYFRELDGRIGRWWSADPITFPHQSPYNTFDGNPIYYTDASGASVSYPEKEESYKANVSTEISSTSFAKSYVAEVAAGAGPPVKGLFGAQLKLKIGLSHKKKIPFHVSGTISAGLRGENKKGFKMQGVVDWSMSGYSGGLGTSEQQPIGMDATLAFHGTFGKGTGDVMDIYTLNNMTASAIPNQQRYSGTLGHMWTYNTAISELTNQGIVGARIGDFSLYANNDMKLFSMFGLAISGLEKIGILNKGDLDWIASQTDWGWTGGLILMARIRGMIYEGGYQSFTGKFIVGKDGRAVGVDPETGRTFFKQTEYHKALNLASTFIRTNGVTVDILTDGWFQHFIHLYIVETPLFKYNRRGVIISADHTANMHP</sequence>
<dbReference type="EMBL" id="JH719942">
    <property type="protein sequence ID" value="EJF54881.1"/>
    <property type="molecule type" value="Genomic_DNA"/>
</dbReference>
<dbReference type="AlphaFoldDB" id="J0Y041"/>
<evidence type="ECO:0008006" key="3">
    <source>
        <dbReference type="Google" id="ProtNLM"/>
    </source>
</evidence>
<name>J0Y041_9BACT</name>
<dbReference type="Gene3D" id="2.180.10.10">
    <property type="entry name" value="RHS repeat-associated core"/>
    <property type="match status" value="1"/>
</dbReference>
<accession>J0Y041</accession>
<proteinExistence type="predicted"/>
<evidence type="ECO:0000313" key="2">
    <source>
        <dbReference type="Proteomes" id="UP000005113"/>
    </source>
</evidence>
<organism evidence="1 2">
    <name type="scientific">Saprospira grandis DSM 2844</name>
    <dbReference type="NCBI Taxonomy" id="694433"/>
    <lineage>
        <taxon>Bacteria</taxon>
        <taxon>Pseudomonadati</taxon>
        <taxon>Bacteroidota</taxon>
        <taxon>Saprospiria</taxon>
        <taxon>Saprospirales</taxon>
        <taxon>Saprospiraceae</taxon>
        <taxon>Saprospira</taxon>
    </lineage>
</organism>
<evidence type="ECO:0000313" key="1">
    <source>
        <dbReference type="EMBL" id="EJF54881.1"/>
    </source>
</evidence>
<gene>
    <name evidence="1" type="ORF">SapgrDRAFT_3236</name>
</gene>
<dbReference type="HOGENOM" id="CLU_656437_0_0_10"/>
<reference evidence="2" key="1">
    <citation type="journal article" date="2012" name="Stand. Genomic Sci.">
        <title>Permanent draft genome sequence of the gliding predator Saprospira grandis strain Sa g1 (= HR1).</title>
        <authorList>
            <person name="Mavromatis K."/>
            <person name="Chertkov O."/>
            <person name="Lapidus A."/>
            <person name="Nolan M."/>
            <person name="Lucas S."/>
            <person name="Tice H."/>
            <person name="Del Rio T.G."/>
            <person name="Cheng J.F."/>
            <person name="Han C."/>
            <person name="Tapia R."/>
            <person name="Bruce D."/>
            <person name="Goodwin L.A."/>
            <person name="Pitluck S."/>
            <person name="Huntemann M."/>
            <person name="Liolios K."/>
            <person name="Pagani I."/>
            <person name="Ivanova N."/>
            <person name="Mikhailova N."/>
            <person name="Pati A."/>
            <person name="Chen A."/>
            <person name="Palaniappan K."/>
            <person name="Land M."/>
            <person name="Brambilla E.M."/>
            <person name="Rohde M."/>
            <person name="Spring S."/>
            <person name="Goker M."/>
            <person name="Detter J.C."/>
            <person name="Bristow J."/>
            <person name="Eisen J.A."/>
            <person name="Markowitz V."/>
            <person name="Hugenholtz P."/>
            <person name="Kyrpides N.C."/>
            <person name="Klenk H.P."/>
            <person name="Woyke T."/>
        </authorList>
    </citation>
    <scope>NUCLEOTIDE SEQUENCE [LARGE SCALE GENOMIC DNA]</scope>
    <source>
        <strain evidence="2">DSM 2844</strain>
    </source>
</reference>
<feature type="non-terminal residue" evidence="1">
    <location>
        <position position="1"/>
    </location>
</feature>
<protein>
    <recommendedName>
        <fullName evidence="3">RHS repeat-associated core domain protein</fullName>
    </recommendedName>
</protein>
<dbReference type="Proteomes" id="UP000005113">
    <property type="component" value="Unassembled WGS sequence"/>
</dbReference>